<accession>A0A8J3I8B3</accession>
<name>A0A8J3I8B3_9CHLR</name>
<dbReference type="Proteomes" id="UP000612362">
    <property type="component" value="Unassembled WGS sequence"/>
</dbReference>
<organism evidence="1 2">
    <name type="scientific">Ktedonospora formicarum</name>
    <dbReference type="NCBI Taxonomy" id="2778364"/>
    <lineage>
        <taxon>Bacteria</taxon>
        <taxon>Bacillati</taxon>
        <taxon>Chloroflexota</taxon>
        <taxon>Ktedonobacteria</taxon>
        <taxon>Ktedonobacterales</taxon>
        <taxon>Ktedonobacteraceae</taxon>
        <taxon>Ktedonospora</taxon>
    </lineage>
</organism>
<dbReference type="EMBL" id="BNJF01000002">
    <property type="protein sequence ID" value="GHO46539.1"/>
    <property type="molecule type" value="Genomic_DNA"/>
</dbReference>
<evidence type="ECO:0000313" key="1">
    <source>
        <dbReference type="EMBL" id="GHO46539.1"/>
    </source>
</evidence>
<dbReference type="AlphaFoldDB" id="A0A8J3I8B3"/>
<comment type="caution">
    <text evidence="1">The sequence shown here is derived from an EMBL/GenBank/DDBJ whole genome shotgun (WGS) entry which is preliminary data.</text>
</comment>
<protein>
    <submittedName>
        <fullName evidence="1">Uncharacterized protein</fullName>
    </submittedName>
</protein>
<keyword evidence="2" id="KW-1185">Reference proteome</keyword>
<sequence>MKILETLEERRAMRKGPPSVTHETCGEHSNVIVVVGHGVDSP</sequence>
<proteinExistence type="predicted"/>
<reference evidence="1" key="1">
    <citation type="submission" date="2020-10" db="EMBL/GenBank/DDBJ databases">
        <title>Taxonomic study of unclassified bacteria belonging to the class Ktedonobacteria.</title>
        <authorList>
            <person name="Yabe S."/>
            <person name="Wang C.M."/>
            <person name="Zheng Y."/>
            <person name="Sakai Y."/>
            <person name="Cavaletti L."/>
            <person name="Monciardini P."/>
            <person name="Donadio S."/>
        </authorList>
    </citation>
    <scope>NUCLEOTIDE SEQUENCE</scope>
    <source>
        <strain evidence="1">SOSP1-1</strain>
    </source>
</reference>
<evidence type="ECO:0000313" key="2">
    <source>
        <dbReference type="Proteomes" id="UP000612362"/>
    </source>
</evidence>
<gene>
    <name evidence="1" type="ORF">KSX_47020</name>
</gene>